<dbReference type="InterPro" id="IPR036390">
    <property type="entry name" value="WH_DNA-bd_sf"/>
</dbReference>
<sequence>MKSIRKLPLPFLRVFEAAGRTASFATAAEELDLSPSAVSHSIRKLEETLNLRLFQRSTREVKLTREGAILLEHVQRGMDEMRRGLALVATDGPSPLRLHTAPSFATQWLLPRLSGFVRENPNIDLRFSASTDYARFENDDFDLDIVYGEPKPSPHEKIPLALEKLTPLCAPDVAVQIRGPEDLYAHTLIQCDVQMFQWRGWFEANDLSPPGHYGLHFDRSSMAIAAAVDGLGVVLESTLLADRELKNGTLACPLLGRTREVPYIGHYLVYPKRLHYHQAFDTFKTWLLRELRVHHPVPDGEIDKAEF</sequence>
<comment type="similarity">
    <text evidence="1">Belongs to the LysR transcriptional regulatory family.</text>
</comment>
<dbReference type="PRINTS" id="PR00039">
    <property type="entry name" value="HTHLYSR"/>
</dbReference>
<evidence type="ECO:0000256" key="4">
    <source>
        <dbReference type="ARBA" id="ARBA00023163"/>
    </source>
</evidence>
<keyword evidence="2" id="KW-0805">Transcription regulation</keyword>
<reference evidence="6 7" key="1">
    <citation type="journal article" date="2024" name="Chem. Sci.">
        <title>Discovery of megapolipeptins by genome mining of a Burkholderiales bacteria collection.</title>
        <authorList>
            <person name="Paulo B.S."/>
            <person name="Recchia M.J.J."/>
            <person name="Lee S."/>
            <person name="Fergusson C.H."/>
            <person name="Romanowski S.B."/>
            <person name="Hernandez A."/>
            <person name="Krull N."/>
            <person name="Liu D.Y."/>
            <person name="Cavanagh H."/>
            <person name="Bos A."/>
            <person name="Gray C.A."/>
            <person name="Murphy B.T."/>
            <person name="Linington R.G."/>
            <person name="Eustaquio A.S."/>
        </authorList>
    </citation>
    <scope>NUCLEOTIDE SEQUENCE [LARGE SCALE GENOMIC DNA]</scope>
    <source>
        <strain evidence="6 7">RL17-338-BIC-A</strain>
    </source>
</reference>
<dbReference type="SUPFAM" id="SSF46785">
    <property type="entry name" value="Winged helix' DNA-binding domain"/>
    <property type="match status" value="1"/>
</dbReference>
<evidence type="ECO:0000256" key="3">
    <source>
        <dbReference type="ARBA" id="ARBA00023125"/>
    </source>
</evidence>
<dbReference type="RefSeq" id="WP_408241509.1">
    <property type="nucleotide sequence ID" value="NZ_JAQQCF010000017.1"/>
</dbReference>
<evidence type="ECO:0000256" key="1">
    <source>
        <dbReference type="ARBA" id="ARBA00009437"/>
    </source>
</evidence>
<dbReference type="PROSITE" id="PS50931">
    <property type="entry name" value="HTH_LYSR"/>
    <property type="match status" value="1"/>
</dbReference>
<keyword evidence="7" id="KW-1185">Reference proteome</keyword>
<dbReference type="PANTHER" id="PTHR30537">
    <property type="entry name" value="HTH-TYPE TRANSCRIPTIONAL REGULATOR"/>
    <property type="match status" value="1"/>
</dbReference>
<accession>A0ABW9DW60</accession>
<dbReference type="SUPFAM" id="SSF53850">
    <property type="entry name" value="Periplasmic binding protein-like II"/>
    <property type="match status" value="1"/>
</dbReference>
<dbReference type="EMBL" id="JAQQCF010000017">
    <property type="protein sequence ID" value="MFM0638889.1"/>
    <property type="molecule type" value="Genomic_DNA"/>
</dbReference>
<evidence type="ECO:0000259" key="5">
    <source>
        <dbReference type="PROSITE" id="PS50931"/>
    </source>
</evidence>
<dbReference type="PANTHER" id="PTHR30537:SF58">
    <property type="entry name" value="HTH-TYPE TRANSCRIPTIONAL REGULATOR PERR"/>
    <property type="match status" value="1"/>
</dbReference>
<feature type="domain" description="HTH lysR-type" evidence="5">
    <location>
        <begin position="12"/>
        <end position="64"/>
    </location>
</feature>
<comment type="caution">
    <text evidence="6">The sequence shown here is derived from an EMBL/GenBank/DDBJ whole genome shotgun (WGS) entry which is preliminary data.</text>
</comment>
<protein>
    <submittedName>
        <fullName evidence="6">LysR substrate-binding domain-containing protein</fullName>
    </submittedName>
</protein>
<dbReference type="CDD" id="cd08432">
    <property type="entry name" value="PBP2_GcdR_TrpI_HvrB_AmpR_like"/>
    <property type="match status" value="1"/>
</dbReference>
<evidence type="ECO:0000313" key="7">
    <source>
        <dbReference type="Proteomes" id="UP001629432"/>
    </source>
</evidence>
<keyword evidence="3" id="KW-0238">DNA-binding</keyword>
<evidence type="ECO:0000313" key="6">
    <source>
        <dbReference type="EMBL" id="MFM0638889.1"/>
    </source>
</evidence>
<dbReference type="Proteomes" id="UP001629432">
    <property type="component" value="Unassembled WGS sequence"/>
</dbReference>
<dbReference type="Gene3D" id="3.40.190.10">
    <property type="entry name" value="Periplasmic binding protein-like II"/>
    <property type="match status" value="2"/>
</dbReference>
<name>A0ABW9DW60_9BURK</name>
<dbReference type="InterPro" id="IPR036388">
    <property type="entry name" value="WH-like_DNA-bd_sf"/>
</dbReference>
<dbReference type="Pfam" id="PF03466">
    <property type="entry name" value="LysR_substrate"/>
    <property type="match status" value="1"/>
</dbReference>
<dbReference type="InterPro" id="IPR005119">
    <property type="entry name" value="LysR_subst-bd"/>
</dbReference>
<gene>
    <name evidence="6" type="ORF">PQQ63_19530</name>
</gene>
<evidence type="ECO:0000256" key="2">
    <source>
        <dbReference type="ARBA" id="ARBA00023015"/>
    </source>
</evidence>
<dbReference type="Pfam" id="PF00126">
    <property type="entry name" value="HTH_1"/>
    <property type="match status" value="1"/>
</dbReference>
<dbReference type="InterPro" id="IPR058163">
    <property type="entry name" value="LysR-type_TF_proteobact-type"/>
</dbReference>
<dbReference type="Gene3D" id="1.10.10.10">
    <property type="entry name" value="Winged helix-like DNA-binding domain superfamily/Winged helix DNA-binding domain"/>
    <property type="match status" value="1"/>
</dbReference>
<organism evidence="6 7">
    <name type="scientific">Paraburkholderia metrosideri</name>
    <dbReference type="NCBI Taxonomy" id="580937"/>
    <lineage>
        <taxon>Bacteria</taxon>
        <taxon>Pseudomonadati</taxon>
        <taxon>Pseudomonadota</taxon>
        <taxon>Betaproteobacteria</taxon>
        <taxon>Burkholderiales</taxon>
        <taxon>Burkholderiaceae</taxon>
        <taxon>Paraburkholderia</taxon>
    </lineage>
</organism>
<keyword evidence="4" id="KW-0804">Transcription</keyword>
<proteinExistence type="inferred from homology"/>
<dbReference type="InterPro" id="IPR000847">
    <property type="entry name" value="LysR_HTH_N"/>
</dbReference>